<organism evidence="6 7">
    <name type="scientific">Cnephaeus nilssonii</name>
    <name type="common">Northern bat</name>
    <name type="synonym">Eptesicus nilssonii</name>
    <dbReference type="NCBI Taxonomy" id="3371016"/>
    <lineage>
        <taxon>Eukaryota</taxon>
        <taxon>Metazoa</taxon>
        <taxon>Chordata</taxon>
        <taxon>Craniata</taxon>
        <taxon>Vertebrata</taxon>
        <taxon>Euteleostomi</taxon>
        <taxon>Mammalia</taxon>
        <taxon>Eutheria</taxon>
        <taxon>Laurasiatheria</taxon>
        <taxon>Chiroptera</taxon>
        <taxon>Yangochiroptera</taxon>
        <taxon>Vespertilionidae</taxon>
        <taxon>Cnephaeus</taxon>
    </lineage>
</organism>
<evidence type="ECO:0000256" key="4">
    <source>
        <dbReference type="SAM" id="MobiDB-lite"/>
    </source>
</evidence>
<dbReference type="GO" id="GO:0070403">
    <property type="term" value="F:NAD+ binding"/>
    <property type="evidence" value="ECO:0007669"/>
    <property type="project" value="InterPro"/>
</dbReference>
<evidence type="ECO:0000256" key="1">
    <source>
        <dbReference type="ARBA" id="ARBA00022679"/>
    </source>
</evidence>
<dbReference type="AlphaFoldDB" id="A0AA40HQ67"/>
<keyword evidence="2" id="KW-0520">NAD</keyword>
<feature type="binding site" evidence="3">
    <location>
        <position position="217"/>
    </location>
    <ligand>
        <name>Zn(2+)</name>
        <dbReference type="ChEBI" id="CHEBI:29105"/>
    </ligand>
</feature>
<sequence>MAQWARPAIRALRLWGPSGELAWARRLRSAGGRPPTRLAAGVSSVSGNGGDSAKEKLSLQDVAALIRARACQRVVVMVGAGISTPSGIPDFRSPGTGFYSSFQHCDVPYPEAIFELTFFLHNPRPFFTWAKKMHPGSYRPNVIHYFLRLLQDKGLLLRLYTQNIDGLERAAGIPDSRLVEAHGSFASATCTVCRRAAPAEGFWAAVMGDRVPRCAVCTGVVKPDIVFFGEALPQRFLLHVVDFPTADLLLILGTSLQVEPFASLSEAVRSSVPRVFMNQEAAGSLAWCPRSRDVLQLGELVDSVDRLVALLGWTEELKDLVQRETGRYRLGALTWAVSPGPAGTGQVQAGALTWAVSPGPAGTGRYRLSGSNTGCQSWPSGDGAGTG</sequence>
<dbReference type="PANTHER" id="PTHR11085">
    <property type="entry name" value="NAD-DEPENDENT PROTEIN DEACYLASE SIRTUIN-5, MITOCHONDRIAL-RELATED"/>
    <property type="match status" value="1"/>
</dbReference>
<reference evidence="6" key="1">
    <citation type="submission" date="2023-06" db="EMBL/GenBank/DDBJ databases">
        <title>Reference genome for the Northern bat (Eptesicus nilssonii), a most northern bat species.</title>
        <authorList>
            <person name="Laine V.N."/>
            <person name="Pulliainen A.T."/>
            <person name="Lilley T.M."/>
        </authorList>
    </citation>
    <scope>NUCLEOTIDE SEQUENCE</scope>
    <source>
        <strain evidence="6">BLF_Eptnil</strain>
        <tissue evidence="6">Kidney</tissue>
    </source>
</reference>
<feature type="region of interest" description="Disordered" evidence="4">
    <location>
        <begin position="31"/>
        <end position="52"/>
    </location>
</feature>
<dbReference type="CDD" id="cd01408">
    <property type="entry name" value="SIRT1"/>
    <property type="match status" value="1"/>
</dbReference>
<dbReference type="Gene3D" id="3.40.50.1220">
    <property type="entry name" value="TPP-binding domain"/>
    <property type="match status" value="1"/>
</dbReference>
<accession>A0AA40HQ67</accession>
<gene>
    <name evidence="6" type="ORF">QTO34_003182</name>
</gene>
<evidence type="ECO:0000256" key="3">
    <source>
        <dbReference type="PROSITE-ProRule" id="PRU00236"/>
    </source>
</evidence>
<dbReference type="Gene3D" id="3.30.1600.10">
    <property type="entry name" value="SIR2/SIRT2 'Small Domain"/>
    <property type="match status" value="1"/>
</dbReference>
<comment type="caution">
    <text evidence="6">The sequence shown here is derived from an EMBL/GenBank/DDBJ whole genome shotgun (WGS) entry which is preliminary data.</text>
</comment>
<dbReference type="Pfam" id="PF02146">
    <property type="entry name" value="SIR2"/>
    <property type="match status" value="1"/>
</dbReference>
<evidence type="ECO:0000256" key="2">
    <source>
        <dbReference type="ARBA" id="ARBA00023027"/>
    </source>
</evidence>
<dbReference type="PANTHER" id="PTHR11085:SF5">
    <property type="entry name" value="NAD-DEPENDENT PROTEIN DEACETYLASE SIRTUIN-3, MITOCHONDRIAL"/>
    <property type="match status" value="1"/>
</dbReference>
<feature type="domain" description="Deacetylase sirtuin-type" evidence="5">
    <location>
        <begin position="52"/>
        <end position="314"/>
    </location>
</feature>
<dbReference type="GO" id="GO:0005634">
    <property type="term" value="C:nucleus"/>
    <property type="evidence" value="ECO:0007669"/>
    <property type="project" value="TreeGrafter"/>
</dbReference>
<dbReference type="InterPro" id="IPR026591">
    <property type="entry name" value="Sirtuin_cat_small_dom_sf"/>
</dbReference>
<dbReference type="InterPro" id="IPR029035">
    <property type="entry name" value="DHS-like_NAD/FAD-binding_dom"/>
</dbReference>
<feature type="compositionally biased region" description="Polar residues" evidence="4">
    <location>
        <begin position="369"/>
        <end position="379"/>
    </location>
</feature>
<feature type="binding site" evidence="3">
    <location>
        <position position="193"/>
    </location>
    <ligand>
        <name>Zn(2+)</name>
        <dbReference type="ChEBI" id="CHEBI:29105"/>
    </ligand>
</feature>
<keyword evidence="3" id="KW-0862">Zinc</keyword>
<evidence type="ECO:0000313" key="6">
    <source>
        <dbReference type="EMBL" id="KAK1335396.1"/>
    </source>
</evidence>
<feature type="binding site" evidence="3">
    <location>
        <position position="214"/>
    </location>
    <ligand>
        <name>Zn(2+)</name>
        <dbReference type="ChEBI" id="CHEBI:29105"/>
    </ligand>
</feature>
<dbReference type="GO" id="GO:0046872">
    <property type="term" value="F:metal ion binding"/>
    <property type="evidence" value="ECO:0007669"/>
    <property type="project" value="UniProtKB-KW"/>
</dbReference>
<dbReference type="InterPro" id="IPR003000">
    <property type="entry name" value="Sirtuin"/>
</dbReference>
<dbReference type="SUPFAM" id="SSF52467">
    <property type="entry name" value="DHS-like NAD/FAD-binding domain"/>
    <property type="match status" value="1"/>
</dbReference>
<keyword evidence="3" id="KW-0479">Metal-binding</keyword>
<protein>
    <recommendedName>
        <fullName evidence="5">Deacetylase sirtuin-type domain-containing protein</fullName>
    </recommendedName>
</protein>
<dbReference type="InterPro" id="IPR050134">
    <property type="entry name" value="NAD-dep_sirtuin_deacylases"/>
</dbReference>
<dbReference type="EMBL" id="JAULJE010000013">
    <property type="protein sequence ID" value="KAK1335396.1"/>
    <property type="molecule type" value="Genomic_DNA"/>
</dbReference>
<dbReference type="PROSITE" id="PS50305">
    <property type="entry name" value="SIRTUIN"/>
    <property type="match status" value="1"/>
</dbReference>
<evidence type="ECO:0000259" key="5">
    <source>
        <dbReference type="PROSITE" id="PS50305"/>
    </source>
</evidence>
<proteinExistence type="predicted"/>
<feature type="active site" description="Proton acceptor" evidence="3">
    <location>
        <position position="182"/>
    </location>
</feature>
<name>A0AA40HQ67_CNENI</name>
<dbReference type="Proteomes" id="UP001177744">
    <property type="component" value="Unassembled WGS sequence"/>
</dbReference>
<dbReference type="InterPro" id="IPR026590">
    <property type="entry name" value="Ssirtuin_cat_dom"/>
</dbReference>
<evidence type="ECO:0000313" key="7">
    <source>
        <dbReference type="Proteomes" id="UP001177744"/>
    </source>
</evidence>
<keyword evidence="1" id="KW-0808">Transferase</keyword>
<dbReference type="GO" id="GO:0017136">
    <property type="term" value="F:histone deacetylase activity, NAD-dependent"/>
    <property type="evidence" value="ECO:0007669"/>
    <property type="project" value="TreeGrafter"/>
</dbReference>
<feature type="region of interest" description="Disordered" evidence="4">
    <location>
        <begin position="368"/>
        <end position="387"/>
    </location>
</feature>
<feature type="binding site" evidence="3">
    <location>
        <position position="190"/>
    </location>
    <ligand>
        <name>Zn(2+)</name>
        <dbReference type="ChEBI" id="CHEBI:29105"/>
    </ligand>
</feature>
<keyword evidence="7" id="KW-1185">Reference proteome</keyword>